<organism evidence="3 4">
    <name type="scientific">Coccidioides posadasii RMSCC 3488</name>
    <dbReference type="NCBI Taxonomy" id="454284"/>
    <lineage>
        <taxon>Eukaryota</taxon>
        <taxon>Fungi</taxon>
        <taxon>Dikarya</taxon>
        <taxon>Ascomycota</taxon>
        <taxon>Pezizomycotina</taxon>
        <taxon>Eurotiomycetes</taxon>
        <taxon>Eurotiomycetidae</taxon>
        <taxon>Onygenales</taxon>
        <taxon>Onygenaceae</taxon>
        <taxon>Coccidioides</taxon>
    </lineage>
</organism>
<evidence type="ECO:0008006" key="5">
    <source>
        <dbReference type="Google" id="ProtNLM"/>
    </source>
</evidence>
<sequence>MARCPFWVLLLFDKPLSTETSGSAFNQSTGLPCQTSPATPRVSWLVDIDFQCISLESSDSASSRHNPPPTRNGEIGLKHTL</sequence>
<dbReference type="Proteomes" id="UP000054567">
    <property type="component" value="Unassembled WGS sequence"/>
</dbReference>
<evidence type="ECO:0000313" key="3">
    <source>
        <dbReference type="EMBL" id="KMM66506.1"/>
    </source>
</evidence>
<evidence type="ECO:0000256" key="2">
    <source>
        <dbReference type="SAM" id="SignalP"/>
    </source>
</evidence>
<evidence type="ECO:0000256" key="1">
    <source>
        <dbReference type="SAM" id="MobiDB-lite"/>
    </source>
</evidence>
<keyword evidence="2" id="KW-0732">Signal</keyword>
<protein>
    <recommendedName>
        <fullName evidence="5">Secreted protein</fullName>
    </recommendedName>
</protein>
<reference evidence="3 4" key="1">
    <citation type="submission" date="2007-06" db="EMBL/GenBank/DDBJ databases">
        <title>The Genome Sequence of Coccidioides posadasii RMSCC_3488.</title>
        <authorList>
            <consortium name="Coccidioides Genome Resources Consortium"/>
            <consortium name="The Broad Institute Genome Sequencing Platform"/>
            <person name="Henn M.R."/>
            <person name="Sykes S."/>
            <person name="Young S."/>
            <person name="Jaffe D."/>
            <person name="Berlin A."/>
            <person name="Alvarez P."/>
            <person name="Butler J."/>
            <person name="Gnerre S."/>
            <person name="Grabherr M."/>
            <person name="Mauceli E."/>
            <person name="Brockman W."/>
            <person name="Kodira C."/>
            <person name="Alvarado L."/>
            <person name="Zeng Q."/>
            <person name="Crawford M."/>
            <person name="Antoine C."/>
            <person name="Devon K."/>
            <person name="Galgiani J."/>
            <person name="Orsborn K."/>
            <person name="Lewis M.L."/>
            <person name="Nusbaum C."/>
            <person name="Galagan J."/>
            <person name="Birren B."/>
        </authorList>
    </citation>
    <scope>NUCLEOTIDE SEQUENCE [LARGE SCALE GENOMIC DNA]</scope>
    <source>
        <strain evidence="3 4">RMSCC 3488</strain>
    </source>
</reference>
<dbReference type="AlphaFoldDB" id="A0A0J6F0V0"/>
<proteinExistence type="predicted"/>
<gene>
    <name evidence="3" type="ORF">CPAG_02845</name>
</gene>
<dbReference type="EMBL" id="DS268109">
    <property type="protein sequence ID" value="KMM66506.1"/>
    <property type="molecule type" value="Genomic_DNA"/>
</dbReference>
<name>A0A0J6F0V0_COCPO</name>
<feature type="region of interest" description="Disordered" evidence="1">
    <location>
        <begin position="58"/>
        <end position="81"/>
    </location>
</feature>
<accession>A0A0J6F0V0</accession>
<dbReference type="VEuPathDB" id="FungiDB:CPAG_02845"/>
<feature type="chain" id="PRO_5005270603" description="Secreted protein" evidence="2">
    <location>
        <begin position="19"/>
        <end position="81"/>
    </location>
</feature>
<evidence type="ECO:0000313" key="4">
    <source>
        <dbReference type="Proteomes" id="UP000054567"/>
    </source>
</evidence>
<feature type="signal peptide" evidence="2">
    <location>
        <begin position="1"/>
        <end position="18"/>
    </location>
</feature>
<reference evidence="4" key="3">
    <citation type="journal article" date="2010" name="Genome Res.">
        <title>Population genomic sequencing of Coccidioides fungi reveals recent hybridization and transposon control.</title>
        <authorList>
            <person name="Neafsey D.E."/>
            <person name="Barker B.M."/>
            <person name="Sharpton T.J."/>
            <person name="Stajich J.E."/>
            <person name="Park D.J."/>
            <person name="Whiston E."/>
            <person name="Hung C.-Y."/>
            <person name="McMahan C."/>
            <person name="White J."/>
            <person name="Sykes S."/>
            <person name="Heiman D."/>
            <person name="Young S."/>
            <person name="Zeng Q."/>
            <person name="Abouelleil A."/>
            <person name="Aftuck L."/>
            <person name="Bessette D."/>
            <person name="Brown A."/>
            <person name="FitzGerald M."/>
            <person name="Lui A."/>
            <person name="Macdonald J.P."/>
            <person name="Priest M."/>
            <person name="Orbach M.J."/>
            <person name="Galgiani J.N."/>
            <person name="Kirkland T.N."/>
            <person name="Cole G.T."/>
            <person name="Birren B.W."/>
            <person name="Henn M.R."/>
            <person name="Taylor J.W."/>
            <person name="Rounsley S.D."/>
        </authorList>
    </citation>
    <scope>NUCLEOTIDE SEQUENCE [LARGE SCALE GENOMIC DNA]</scope>
    <source>
        <strain evidence="4">RMSCC 3488</strain>
    </source>
</reference>
<reference evidence="4" key="2">
    <citation type="journal article" date="2009" name="Genome Res.">
        <title>Comparative genomic analyses of the human fungal pathogens Coccidioides and their relatives.</title>
        <authorList>
            <person name="Sharpton T.J."/>
            <person name="Stajich J.E."/>
            <person name="Rounsley S.D."/>
            <person name="Gardner M.J."/>
            <person name="Wortman J.R."/>
            <person name="Jordar V.S."/>
            <person name="Maiti R."/>
            <person name="Kodira C.D."/>
            <person name="Neafsey D.E."/>
            <person name="Zeng Q."/>
            <person name="Hung C.-Y."/>
            <person name="McMahan C."/>
            <person name="Muszewska A."/>
            <person name="Grynberg M."/>
            <person name="Mandel M.A."/>
            <person name="Kellner E.M."/>
            <person name="Barker B.M."/>
            <person name="Galgiani J.N."/>
            <person name="Orbach M.J."/>
            <person name="Kirkland T.N."/>
            <person name="Cole G.T."/>
            <person name="Henn M.R."/>
            <person name="Birren B.W."/>
            <person name="Taylor J.W."/>
        </authorList>
    </citation>
    <scope>NUCLEOTIDE SEQUENCE [LARGE SCALE GENOMIC DNA]</scope>
    <source>
        <strain evidence="4">RMSCC 3488</strain>
    </source>
</reference>